<keyword evidence="3" id="KW-0460">Magnesium</keyword>
<feature type="binding site" evidence="3">
    <location>
        <begin position="91"/>
        <end position="94"/>
    </location>
    <ligand>
        <name>5-phospho-alpha-D-ribose 1-diphosphate</name>
        <dbReference type="ChEBI" id="CHEBI:58017"/>
    </ligand>
</feature>
<evidence type="ECO:0000259" key="4">
    <source>
        <dbReference type="Pfam" id="PF00591"/>
    </source>
</evidence>
<comment type="pathway">
    <text evidence="3">Amino-acid biosynthesis; L-tryptophan biosynthesis; L-tryptophan from chorismate: step 2/5.</text>
</comment>
<feature type="binding site" evidence="3">
    <location>
        <position position="81"/>
    </location>
    <ligand>
        <name>anthranilate</name>
        <dbReference type="ChEBI" id="CHEBI:16567"/>
        <label>1</label>
    </ligand>
</feature>
<dbReference type="InterPro" id="IPR000312">
    <property type="entry name" value="Glycosyl_Trfase_fam3"/>
</dbReference>
<dbReference type="UniPathway" id="UPA00035">
    <property type="reaction ID" value="UER00041"/>
</dbReference>
<feature type="binding site" evidence="3">
    <location>
        <begin position="109"/>
        <end position="117"/>
    </location>
    <ligand>
        <name>5-phospho-alpha-D-ribose 1-diphosphate</name>
        <dbReference type="ChEBI" id="CHEBI:58017"/>
    </ligand>
</feature>
<gene>
    <name evidence="3 6" type="primary">trpD</name>
    <name evidence="6" type="ORF">DSM101010T_06540</name>
</gene>
<comment type="subunit">
    <text evidence="3">Homodimer.</text>
</comment>
<dbReference type="NCBIfam" id="TIGR01245">
    <property type="entry name" value="trpD"/>
    <property type="match status" value="1"/>
</dbReference>
<evidence type="ECO:0000313" key="7">
    <source>
        <dbReference type="Proteomes" id="UP000503840"/>
    </source>
</evidence>
<feature type="binding site" evidence="3">
    <location>
        <position position="81"/>
    </location>
    <ligand>
        <name>5-phospho-alpha-D-ribose 1-diphosphate</name>
        <dbReference type="ChEBI" id="CHEBI:58017"/>
    </ligand>
</feature>
<comment type="catalytic activity">
    <reaction evidence="3">
        <text>N-(5-phospho-beta-D-ribosyl)anthranilate + diphosphate = 5-phospho-alpha-D-ribose 1-diphosphate + anthranilate</text>
        <dbReference type="Rhea" id="RHEA:11768"/>
        <dbReference type="ChEBI" id="CHEBI:16567"/>
        <dbReference type="ChEBI" id="CHEBI:18277"/>
        <dbReference type="ChEBI" id="CHEBI:33019"/>
        <dbReference type="ChEBI" id="CHEBI:58017"/>
        <dbReference type="EC" id="2.4.2.18"/>
    </reaction>
</comment>
<dbReference type="PANTHER" id="PTHR43285">
    <property type="entry name" value="ANTHRANILATE PHOSPHORIBOSYLTRANSFERASE"/>
    <property type="match status" value="1"/>
</dbReference>
<feature type="binding site" evidence="3">
    <location>
        <position position="227"/>
    </location>
    <ligand>
        <name>Mg(2+)</name>
        <dbReference type="ChEBI" id="CHEBI:18420"/>
        <label>2</label>
    </ligand>
</feature>
<evidence type="ECO:0000313" key="6">
    <source>
        <dbReference type="EMBL" id="GFM32289.1"/>
    </source>
</evidence>
<dbReference type="EMBL" id="BLVO01000005">
    <property type="protein sequence ID" value="GFM32289.1"/>
    <property type="molecule type" value="Genomic_DNA"/>
</dbReference>
<keyword evidence="3" id="KW-0028">Amino-acid biosynthesis</keyword>
<accession>A0A7J0BF22</accession>
<evidence type="ECO:0000259" key="5">
    <source>
        <dbReference type="Pfam" id="PF02885"/>
    </source>
</evidence>
<feature type="binding site" evidence="3">
    <location>
        <position position="167"/>
    </location>
    <ligand>
        <name>anthranilate</name>
        <dbReference type="ChEBI" id="CHEBI:16567"/>
        <label>2</label>
    </ligand>
</feature>
<proteinExistence type="inferred from homology"/>
<dbReference type="Pfam" id="PF02885">
    <property type="entry name" value="Glycos_trans_3N"/>
    <property type="match status" value="1"/>
</dbReference>
<feature type="binding site" evidence="3">
    <location>
        <position position="93"/>
    </location>
    <ligand>
        <name>Mg(2+)</name>
        <dbReference type="ChEBI" id="CHEBI:18420"/>
        <label>1</label>
    </ligand>
</feature>
<dbReference type="HAMAP" id="MF_00211">
    <property type="entry name" value="TrpD"/>
    <property type="match status" value="1"/>
</dbReference>
<sequence length="331" mass="34996">MKTVEILETLAEGNDLSAEMATVAFTRLMDGEMSAAQAGAFLMGLRQKGETALEMATAVSVCLDRARLVTGLSGKRMDPVGTGGDGRNSFNCSTATALTLAGMGYQVTKHGNRAVSSSCGSADAVDGMGMPMLQEPQDLRGELARRNFVFLFAPYFHPAFKHIMPVRQELGMRTLFNLLGPLLNPARPTHQLLGVARPEYMQLMADALALSGIERAAVVHGAGGYDELTPMGPAQVVMVEGRTTRSLSIDPAAYGIAPCRPEELAVSGKEQGLAVLKELLAGEGPAAMREMLVFNVGVAVHLLEDGRDMAQCMTMARDAVMAGAGGKVIHA</sequence>
<feature type="domain" description="Glycosyl transferase family 3" evidence="4">
    <location>
        <begin position="75"/>
        <end position="324"/>
    </location>
</feature>
<dbReference type="PANTHER" id="PTHR43285:SF2">
    <property type="entry name" value="ANTHRANILATE PHOSPHORIBOSYLTRANSFERASE"/>
    <property type="match status" value="1"/>
</dbReference>
<dbReference type="InterPro" id="IPR035902">
    <property type="entry name" value="Nuc_phospho_transferase"/>
</dbReference>
<evidence type="ECO:0000256" key="2">
    <source>
        <dbReference type="ARBA" id="ARBA00022679"/>
    </source>
</evidence>
<organism evidence="6 7">
    <name type="scientific">Desulfovibrio subterraneus</name>
    <dbReference type="NCBI Taxonomy" id="2718620"/>
    <lineage>
        <taxon>Bacteria</taxon>
        <taxon>Pseudomonadati</taxon>
        <taxon>Thermodesulfobacteriota</taxon>
        <taxon>Desulfovibrionia</taxon>
        <taxon>Desulfovibrionales</taxon>
        <taxon>Desulfovibrionaceae</taxon>
        <taxon>Desulfovibrio</taxon>
    </lineage>
</organism>
<feature type="binding site" evidence="3">
    <location>
        <position position="89"/>
    </location>
    <ligand>
        <name>5-phospho-alpha-D-ribose 1-diphosphate</name>
        <dbReference type="ChEBI" id="CHEBI:58017"/>
    </ligand>
</feature>
<feature type="binding site" evidence="3">
    <location>
        <position position="227"/>
    </location>
    <ligand>
        <name>Mg(2+)</name>
        <dbReference type="ChEBI" id="CHEBI:18420"/>
        <label>1</label>
    </ligand>
</feature>
<reference evidence="6 7" key="1">
    <citation type="submission" date="2020-05" db="EMBL/GenBank/DDBJ databases">
        <title>Draft genome sequence of Desulfovibrio sp. strain HN2T.</title>
        <authorList>
            <person name="Ueno A."/>
            <person name="Tamazawa S."/>
            <person name="Tamamura S."/>
            <person name="Murakami T."/>
            <person name="Kiyama T."/>
            <person name="Inomata H."/>
            <person name="Amano Y."/>
            <person name="Miyakawa K."/>
            <person name="Tamaki H."/>
            <person name="Naganuma T."/>
            <person name="Kaneko K."/>
        </authorList>
    </citation>
    <scope>NUCLEOTIDE SEQUENCE [LARGE SCALE GENOMIC DNA]</scope>
    <source>
        <strain evidence="6 7">HN2</strain>
    </source>
</reference>
<protein>
    <recommendedName>
        <fullName evidence="3">Anthranilate phosphoribosyltransferase</fullName>
        <ecNumber evidence="3">2.4.2.18</ecNumber>
    </recommendedName>
</protein>
<dbReference type="GO" id="GO:0000162">
    <property type="term" value="P:L-tryptophan biosynthetic process"/>
    <property type="evidence" value="ECO:0007669"/>
    <property type="project" value="UniProtKB-UniRule"/>
</dbReference>
<name>A0A7J0BF22_9BACT</name>
<dbReference type="GO" id="GO:0004048">
    <property type="term" value="F:anthranilate phosphoribosyltransferase activity"/>
    <property type="evidence" value="ECO:0007669"/>
    <property type="project" value="UniProtKB-UniRule"/>
</dbReference>
<dbReference type="Gene3D" id="1.20.970.10">
    <property type="entry name" value="Transferase, Pyrimidine Nucleoside Phosphorylase, Chain C"/>
    <property type="match status" value="1"/>
</dbReference>
<dbReference type="Pfam" id="PF00591">
    <property type="entry name" value="Glycos_transf_3"/>
    <property type="match status" value="1"/>
</dbReference>
<evidence type="ECO:0000256" key="3">
    <source>
        <dbReference type="HAMAP-Rule" id="MF_00211"/>
    </source>
</evidence>
<feature type="binding site" evidence="3">
    <location>
        <position position="121"/>
    </location>
    <ligand>
        <name>5-phospho-alpha-D-ribose 1-diphosphate</name>
        <dbReference type="ChEBI" id="CHEBI:58017"/>
    </ligand>
</feature>
<dbReference type="RefSeq" id="WP_243452056.1">
    <property type="nucleotide sequence ID" value="NZ_BLVO01000005.1"/>
</dbReference>
<dbReference type="EC" id="2.4.2.18" evidence="3"/>
<evidence type="ECO:0000256" key="1">
    <source>
        <dbReference type="ARBA" id="ARBA00022676"/>
    </source>
</evidence>
<dbReference type="Gene3D" id="3.40.1030.10">
    <property type="entry name" value="Nucleoside phosphorylase/phosphoribosyltransferase catalytic domain"/>
    <property type="match status" value="1"/>
</dbReference>
<keyword evidence="1 3" id="KW-0328">Glycosyltransferase</keyword>
<comment type="similarity">
    <text evidence="3">Belongs to the anthranilate phosphoribosyltransferase family.</text>
</comment>
<feature type="binding site" evidence="3">
    <location>
        <position position="226"/>
    </location>
    <ligand>
        <name>Mg(2+)</name>
        <dbReference type="ChEBI" id="CHEBI:18420"/>
        <label>2</label>
    </ligand>
</feature>
<dbReference type="InterPro" id="IPR036320">
    <property type="entry name" value="Glycosyl_Trfase_fam3_N_dom_sf"/>
</dbReference>
<feature type="binding site" evidence="3">
    <location>
        <begin position="84"/>
        <end position="85"/>
    </location>
    <ligand>
        <name>5-phospho-alpha-D-ribose 1-diphosphate</name>
        <dbReference type="ChEBI" id="CHEBI:58017"/>
    </ligand>
</feature>
<comment type="cofactor">
    <cofactor evidence="3">
        <name>Mg(2+)</name>
        <dbReference type="ChEBI" id="CHEBI:18420"/>
    </cofactor>
    <text evidence="3">Binds 2 magnesium ions per monomer.</text>
</comment>
<keyword evidence="3" id="KW-0057">Aromatic amino acid biosynthesis</keyword>
<comment type="caution">
    <text evidence="3">Lacks conserved residue(s) required for the propagation of feature annotation.</text>
</comment>
<comment type="function">
    <text evidence="3">Catalyzes the transfer of the phosphoribosyl group of 5-phosphorylribose-1-pyrophosphate (PRPP) to anthranilate to yield N-(5'-phosphoribosyl)-anthranilate (PRA).</text>
</comment>
<dbReference type="GO" id="GO:0000287">
    <property type="term" value="F:magnesium ion binding"/>
    <property type="evidence" value="ECO:0007669"/>
    <property type="project" value="UniProtKB-UniRule"/>
</dbReference>
<keyword evidence="2 3" id="KW-0808">Transferase</keyword>
<dbReference type="Proteomes" id="UP000503840">
    <property type="component" value="Unassembled WGS sequence"/>
</dbReference>
<feature type="binding site" evidence="3">
    <location>
        <position position="112"/>
    </location>
    <ligand>
        <name>anthranilate</name>
        <dbReference type="ChEBI" id="CHEBI:16567"/>
        <label>1</label>
    </ligand>
</feature>
<feature type="domain" description="Glycosyl transferase family 3 N-terminal" evidence="5">
    <location>
        <begin position="5"/>
        <end position="66"/>
    </location>
</feature>
<comment type="caution">
    <text evidence="6">The sequence shown here is derived from an EMBL/GenBank/DDBJ whole genome shotgun (WGS) entry which is preliminary data.</text>
</comment>
<dbReference type="SUPFAM" id="SSF52418">
    <property type="entry name" value="Nucleoside phosphorylase/phosphoribosyltransferase catalytic domain"/>
    <property type="match status" value="1"/>
</dbReference>
<dbReference type="InterPro" id="IPR005940">
    <property type="entry name" value="Anthranilate_Pribosyl_Tfrase"/>
</dbReference>
<dbReference type="GO" id="GO:0005829">
    <property type="term" value="C:cytosol"/>
    <property type="evidence" value="ECO:0007669"/>
    <property type="project" value="TreeGrafter"/>
</dbReference>
<keyword evidence="3" id="KW-0479">Metal-binding</keyword>
<keyword evidence="7" id="KW-1185">Reference proteome</keyword>
<dbReference type="InterPro" id="IPR017459">
    <property type="entry name" value="Glycosyl_Trfase_fam3_N_dom"/>
</dbReference>
<dbReference type="SUPFAM" id="SSF47648">
    <property type="entry name" value="Nucleoside phosphorylase/phosphoribosyltransferase N-terminal domain"/>
    <property type="match status" value="1"/>
</dbReference>
<dbReference type="AlphaFoldDB" id="A0A7J0BF22"/>
<keyword evidence="3" id="KW-0822">Tryptophan biosynthesis</keyword>